<accession>A0A6L3K0A7</accession>
<name>A0A6L3K0A7_9BACE</name>
<organism evidence="1 2">
    <name type="scientific">Bacteroides cellulosilyticus</name>
    <dbReference type="NCBI Taxonomy" id="246787"/>
    <lineage>
        <taxon>Bacteria</taxon>
        <taxon>Pseudomonadati</taxon>
        <taxon>Bacteroidota</taxon>
        <taxon>Bacteroidia</taxon>
        <taxon>Bacteroidales</taxon>
        <taxon>Bacteroidaceae</taxon>
        <taxon>Bacteroides</taxon>
    </lineage>
</organism>
<comment type="caution">
    <text evidence="1">The sequence shown here is derived from an EMBL/GenBank/DDBJ whole genome shotgun (WGS) entry which is preliminary data.</text>
</comment>
<keyword evidence="1" id="KW-0378">Hydrolase</keyword>
<keyword evidence="1" id="KW-0121">Carboxypeptidase</keyword>
<protein>
    <submittedName>
        <fullName evidence="1">Carboxypeptidase-like regulatory domain-containing protein</fullName>
    </submittedName>
</protein>
<gene>
    <name evidence="1" type="ORF">F2Y87_14410</name>
</gene>
<sequence>MTAIIFLLIPWEGKATGLSGDFIYLQGEEWELLAKPINRDSVLFHRLMEFLPDNHCITTANWEGYTAYWEVQQSHLYLHHLEVCVYDKQKKEEYSLTYQPDQLKEVFQPYYQDGKICARWFNGELRAGKGELVRYVHSGFDRNLETEQVMVLQHGRIESCRTYHNTLRAGMKIQHAQDEIIRRFPWHCFPEYKGKRMTFWVNNMQCNSDGCLVDLDVVIMSVRPKRENIDDKNHPLAKAFKEVLKSIYPWEVLFINGKYTIEFKDFVLTIWEDKLKSTQANDTTEYTLIGKVYGEEVRQILPYDVAKRPLIASYLTMDEKPFQGWLTDSTGTFKIEHLKRGKYQLVAQFVGLNSCDTLVTIPFQCDTLRLTLPLWYEYIEKYDCSPTLSREYIDKGKPNLKLIIPIGKEEVIRKHPFWKKYGVTYISSFPLKEDGKLACHLSIPNHLLTAYNEEVFRYLDKKFGQEWRKEVPPGIFGLDQSLNELHDYNWLIKTLSRKCKYPVAQQKRNKGCVLQVEYTVTPEGYISHATVLNQVPRAFRKSVMQVFQSLRNVPTVLRPGKSTLSILFWLDNMKKSPKADVIIIGYTWDDKPVLMK</sequence>
<dbReference type="SUPFAM" id="SSF74653">
    <property type="entry name" value="TolA/TonB C-terminal domain"/>
    <property type="match status" value="1"/>
</dbReference>
<dbReference type="AlphaFoldDB" id="A0A6L3K0A7"/>
<evidence type="ECO:0000313" key="2">
    <source>
        <dbReference type="Proteomes" id="UP000482653"/>
    </source>
</evidence>
<proteinExistence type="predicted"/>
<reference evidence="1 2" key="1">
    <citation type="journal article" date="2019" name="Nat. Med.">
        <title>A library of human gut bacterial isolates paired with longitudinal multiomics data enables mechanistic microbiome research.</title>
        <authorList>
            <person name="Poyet M."/>
            <person name="Groussin M."/>
            <person name="Gibbons S.M."/>
            <person name="Avila-Pacheco J."/>
            <person name="Jiang X."/>
            <person name="Kearney S.M."/>
            <person name="Perrotta A.R."/>
            <person name="Berdy B."/>
            <person name="Zhao S."/>
            <person name="Lieberman T.D."/>
            <person name="Swanson P.K."/>
            <person name="Smith M."/>
            <person name="Roesemann S."/>
            <person name="Alexander J.E."/>
            <person name="Rich S.A."/>
            <person name="Livny J."/>
            <person name="Vlamakis H."/>
            <person name="Clish C."/>
            <person name="Bullock K."/>
            <person name="Deik A."/>
            <person name="Scott J."/>
            <person name="Pierce K.A."/>
            <person name="Xavier R.J."/>
            <person name="Alm E.J."/>
        </authorList>
    </citation>
    <scope>NUCLEOTIDE SEQUENCE [LARGE SCALE GENOMIC DNA]</scope>
    <source>
        <strain evidence="1 2">BIOML-A8</strain>
    </source>
</reference>
<keyword evidence="1" id="KW-0645">Protease</keyword>
<dbReference type="GO" id="GO:0004180">
    <property type="term" value="F:carboxypeptidase activity"/>
    <property type="evidence" value="ECO:0007669"/>
    <property type="project" value="UniProtKB-KW"/>
</dbReference>
<evidence type="ECO:0000313" key="1">
    <source>
        <dbReference type="EMBL" id="KAA5418376.1"/>
    </source>
</evidence>
<dbReference type="Proteomes" id="UP000482653">
    <property type="component" value="Unassembled WGS sequence"/>
</dbReference>
<dbReference type="EMBL" id="VVYX01000015">
    <property type="protein sequence ID" value="KAA5418376.1"/>
    <property type="molecule type" value="Genomic_DNA"/>
</dbReference>